<dbReference type="Proteomes" id="UP001328107">
    <property type="component" value="Unassembled WGS sequence"/>
</dbReference>
<feature type="region of interest" description="Disordered" evidence="1">
    <location>
        <begin position="107"/>
        <end position="126"/>
    </location>
</feature>
<organism evidence="2 3">
    <name type="scientific">Pristionchus mayeri</name>
    <dbReference type="NCBI Taxonomy" id="1317129"/>
    <lineage>
        <taxon>Eukaryota</taxon>
        <taxon>Metazoa</taxon>
        <taxon>Ecdysozoa</taxon>
        <taxon>Nematoda</taxon>
        <taxon>Chromadorea</taxon>
        <taxon>Rhabditida</taxon>
        <taxon>Rhabditina</taxon>
        <taxon>Diplogasteromorpha</taxon>
        <taxon>Diplogasteroidea</taxon>
        <taxon>Neodiplogasteridae</taxon>
        <taxon>Pristionchus</taxon>
    </lineage>
</organism>
<accession>A0AAN5DBG8</accession>
<evidence type="ECO:0000256" key="1">
    <source>
        <dbReference type="SAM" id="MobiDB-lite"/>
    </source>
</evidence>
<feature type="non-terminal residue" evidence="2">
    <location>
        <position position="148"/>
    </location>
</feature>
<evidence type="ECO:0000313" key="3">
    <source>
        <dbReference type="Proteomes" id="UP001328107"/>
    </source>
</evidence>
<feature type="compositionally biased region" description="Low complexity" evidence="1">
    <location>
        <begin position="107"/>
        <end position="125"/>
    </location>
</feature>
<proteinExistence type="predicted"/>
<protein>
    <submittedName>
        <fullName evidence="2">Uncharacterized protein</fullName>
    </submittedName>
</protein>
<name>A0AAN5DBG8_9BILA</name>
<dbReference type="EMBL" id="BTRK01000006">
    <property type="protein sequence ID" value="GMR59981.1"/>
    <property type="molecule type" value="Genomic_DNA"/>
</dbReference>
<evidence type="ECO:0000313" key="2">
    <source>
        <dbReference type="EMBL" id="GMR59981.1"/>
    </source>
</evidence>
<sequence length="148" mass="16412">MTTSTTPSKSTKSIVDAELLKKIGAKLNLHSGKSISSRSLLTKIEEVLREELPARVNEAKKEGRSLRSLGNPPRTENDYNQRIATLKVFADAKQTTVIRPLSIPYSATSSYTSSTSTSTITPTSTKPRFSFRIMEERPTTQPMKRLPV</sequence>
<keyword evidence="3" id="KW-1185">Reference proteome</keyword>
<feature type="region of interest" description="Disordered" evidence="1">
    <location>
        <begin position="58"/>
        <end position="80"/>
    </location>
</feature>
<dbReference type="AlphaFoldDB" id="A0AAN5DBG8"/>
<reference evidence="3" key="1">
    <citation type="submission" date="2022-10" db="EMBL/GenBank/DDBJ databases">
        <title>Genome assembly of Pristionchus species.</title>
        <authorList>
            <person name="Yoshida K."/>
            <person name="Sommer R.J."/>
        </authorList>
    </citation>
    <scope>NUCLEOTIDE SEQUENCE [LARGE SCALE GENOMIC DNA]</scope>
    <source>
        <strain evidence="3">RS5460</strain>
    </source>
</reference>
<gene>
    <name evidence="2" type="ORF">PMAYCL1PPCAC_30176</name>
</gene>
<comment type="caution">
    <text evidence="2">The sequence shown here is derived from an EMBL/GenBank/DDBJ whole genome shotgun (WGS) entry which is preliminary data.</text>
</comment>